<dbReference type="EMBL" id="DS268416">
    <property type="protein sequence ID" value="EFP12683.1"/>
    <property type="molecule type" value="Genomic_DNA"/>
</dbReference>
<evidence type="ECO:0000313" key="2">
    <source>
        <dbReference type="EMBL" id="EFP12683.1"/>
    </source>
</evidence>
<keyword evidence="3" id="KW-1185">Reference proteome</keyword>
<organism evidence="3">
    <name type="scientific">Caenorhabditis remanei</name>
    <name type="common">Caenorhabditis vulgaris</name>
    <dbReference type="NCBI Taxonomy" id="31234"/>
    <lineage>
        <taxon>Eukaryota</taxon>
        <taxon>Metazoa</taxon>
        <taxon>Ecdysozoa</taxon>
        <taxon>Nematoda</taxon>
        <taxon>Chromadorea</taxon>
        <taxon>Rhabditida</taxon>
        <taxon>Rhabditina</taxon>
        <taxon>Rhabditomorpha</taxon>
        <taxon>Rhabditoidea</taxon>
        <taxon>Rhabditidae</taxon>
        <taxon>Peloderinae</taxon>
        <taxon>Caenorhabditis</taxon>
    </lineage>
</organism>
<feature type="compositionally biased region" description="Polar residues" evidence="1">
    <location>
        <begin position="155"/>
        <end position="182"/>
    </location>
</feature>
<gene>
    <name evidence="2" type="ORF">CRE_29477</name>
</gene>
<proteinExistence type="predicted"/>
<reference evidence="2" key="1">
    <citation type="submission" date="2007-07" db="EMBL/GenBank/DDBJ databases">
        <title>PCAP assembly of the Caenorhabditis remanei genome.</title>
        <authorList>
            <consortium name="The Caenorhabditis remanei Sequencing Consortium"/>
            <person name="Wilson R.K."/>
        </authorList>
    </citation>
    <scope>NUCLEOTIDE SEQUENCE [LARGE SCALE GENOMIC DNA]</scope>
    <source>
        <strain evidence="2">PB4641</strain>
    </source>
</reference>
<dbReference type="HOGENOM" id="CLU_1483324_0_0_1"/>
<accession>E3LV84</accession>
<evidence type="ECO:0000313" key="3">
    <source>
        <dbReference type="Proteomes" id="UP000008281"/>
    </source>
</evidence>
<sequence length="182" mass="20068">MVQLRKITRVVVPGGTKQPEGRCTSDESSNFTFRHYAAWTPADPRAFLTPVSQSKTGHLKDFVAPRIGRQSRPTKKTEYTVRFFQKNIIHSSTGQRRPLMETPVADTNIVPTLPPHCKAESRTLRTTLCNQQGQRNQGAAPLLLAGSLSLHRETSNSGMPPGQTKTCGRQSTTPTSSNGRLQ</sequence>
<feature type="region of interest" description="Disordered" evidence="1">
    <location>
        <begin position="152"/>
        <end position="182"/>
    </location>
</feature>
<dbReference type="InParanoid" id="E3LV84"/>
<dbReference type="AlphaFoldDB" id="E3LV84"/>
<dbReference type="Proteomes" id="UP000008281">
    <property type="component" value="Unassembled WGS sequence"/>
</dbReference>
<evidence type="ECO:0000256" key="1">
    <source>
        <dbReference type="SAM" id="MobiDB-lite"/>
    </source>
</evidence>
<protein>
    <submittedName>
        <fullName evidence="2">Uncharacterized protein</fullName>
    </submittedName>
</protein>
<name>E3LV84_CAERE</name>